<comment type="subcellular location">
    <subcellularLocation>
        <location evidence="2">Cell surface</location>
    </subcellularLocation>
    <subcellularLocation>
        <location evidence="10">Cytoplasm</location>
    </subcellularLocation>
    <subcellularLocation>
        <location evidence="8">Secreted</location>
        <location evidence="8">Capsule</location>
    </subcellularLocation>
    <subcellularLocation>
        <location evidence="1">Secreted</location>
        <location evidence="1">Cell wall</location>
    </subcellularLocation>
</comment>
<evidence type="ECO:0000256" key="9">
    <source>
        <dbReference type="ARBA" id="ARBA00057579"/>
    </source>
</evidence>
<sequence length="563" mass="58810">MAKMIAFNEEARRALQRGVDHLADAVKVTLGPKGRNVVLGRHLAKPVVTNDGVTVARSIELGDPYEKMGAELVKAVAKQTDVVAGDGTTTATVLAQAMVREGLRNIAAGANPMAVRRGIAAGLVNVVQAINDASTPVETPEQIAAAATISSGDPEIGSIVAAALDKVGVRGNITAEASDAIGLSLELVEGLRFENGYLSPYFVTDFERLEVVLDNPYILFVSSVISSVRQLTPIVEKVMESGRPLVIVAEDVTGDALATLVVNNVRGTFTSAAVKAPGFGDRRDLMLRDMAIVTGGEVISEAIGVTVAATSLDLLGTARRVLITKSDTAIIGGAGNAAEIAGRVKEITTAIEAATDDYERDKLQERLTKLSGAAAVIRIGAATEIELNERRHRLEDAVRNARAAAEEGVVAGGGVALLQASVTAFDTLDLAADDAIGANVLRTSLHAPLKQIAVNAGLEGGVVVEKVRHLPIGHGLNAATGQYGDMIAAGIMDPLKVTRLALENAASIAAIFLTAEVLIADKPHVPLSEMPPRGVNIFHDVAASSGMNRTHHKILIEKRGEDQ</sequence>
<dbReference type="NCBIfam" id="TIGR02348">
    <property type="entry name" value="GroEL"/>
    <property type="match status" value="1"/>
</dbReference>
<evidence type="ECO:0000256" key="5">
    <source>
        <dbReference type="ARBA" id="ARBA00022840"/>
    </source>
</evidence>
<keyword evidence="7 10" id="KW-0413">Isomerase</keyword>
<dbReference type="GO" id="GO:0005524">
    <property type="term" value="F:ATP binding"/>
    <property type="evidence" value="ECO:0007669"/>
    <property type="project" value="UniProtKB-UniRule"/>
</dbReference>
<dbReference type="HAMAP" id="MF_00600">
    <property type="entry name" value="CH60"/>
    <property type="match status" value="1"/>
</dbReference>
<dbReference type="InterPro" id="IPR027413">
    <property type="entry name" value="GROEL-like_equatorial_sf"/>
</dbReference>
<evidence type="ECO:0000313" key="13">
    <source>
        <dbReference type="EMBL" id="ACZ56329.1"/>
    </source>
</evidence>
<dbReference type="NCBIfam" id="NF009488">
    <property type="entry name" value="PRK12850.1"/>
    <property type="match status" value="1"/>
</dbReference>
<dbReference type="PRINTS" id="PR00298">
    <property type="entry name" value="CHAPERONIN60"/>
</dbReference>
<evidence type="ECO:0000256" key="6">
    <source>
        <dbReference type="ARBA" id="ARBA00023186"/>
    </source>
</evidence>
<organism evidence="13">
    <name type="scientific">Mycolicibacterium chubuense (strain NBB4)</name>
    <name type="common">Mycobacterium chubuense</name>
    <dbReference type="NCBI Taxonomy" id="710421"/>
    <lineage>
        <taxon>Bacteria</taxon>
        <taxon>Bacillati</taxon>
        <taxon>Actinomycetota</taxon>
        <taxon>Actinomycetes</taxon>
        <taxon>Mycobacteriales</taxon>
        <taxon>Mycobacteriaceae</taxon>
        <taxon>Mycolicibacterium</taxon>
    </lineage>
</organism>
<dbReference type="GO" id="GO:0005737">
    <property type="term" value="C:cytoplasm"/>
    <property type="evidence" value="ECO:0007669"/>
    <property type="project" value="UniProtKB-SubCell"/>
</dbReference>
<evidence type="ECO:0000256" key="10">
    <source>
        <dbReference type="HAMAP-Rule" id="MF_00600"/>
    </source>
</evidence>
<dbReference type="Gene3D" id="3.50.7.10">
    <property type="entry name" value="GroEL"/>
    <property type="match status" value="1"/>
</dbReference>
<evidence type="ECO:0000256" key="11">
    <source>
        <dbReference type="RuleBase" id="RU000418"/>
    </source>
</evidence>
<dbReference type="EC" id="5.6.1.7" evidence="10"/>
<evidence type="ECO:0000256" key="12">
    <source>
        <dbReference type="RuleBase" id="RU000419"/>
    </source>
</evidence>
<dbReference type="GO" id="GO:0051082">
    <property type="term" value="F:unfolded protein binding"/>
    <property type="evidence" value="ECO:0007669"/>
    <property type="project" value="UniProtKB-UniRule"/>
</dbReference>
<evidence type="ECO:0000256" key="4">
    <source>
        <dbReference type="ARBA" id="ARBA00022741"/>
    </source>
</evidence>
<dbReference type="SUPFAM" id="SSF52029">
    <property type="entry name" value="GroEL apical domain-like"/>
    <property type="match status" value="1"/>
</dbReference>
<dbReference type="AlphaFoldDB" id="D2K2C3"/>
<evidence type="ECO:0000256" key="1">
    <source>
        <dbReference type="ARBA" id="ARBA00004191"/>
    </source>
</evidence>
<name>D2K2C3_MYCCN</name>
<dbReference type="Gene3D" id="1.10.560.10">
    <property type="entry name" value="GroEL-like equatorial domain"/>
    <property type="match status" value="1"/>
</dbReference>
<dbReference type="InterPro" id="IPR001844">
    <property type="entry name" value="Cpn60/GroEL"/>
</dbReference>
<dbReference type="InterPro" id="IPR002423">
    <property type="entry name" value="Cpn60/GroEL/TCP-1"/>
</dbReference>
<comment type="function">
    <text evidence="10 12">Together with its co-chaperonin GroES, plays an essential role in assisting protein folding. The GroEL-GroES system forms a nano-cage that allows encapsulation of the non-native substrate proteins and provides a physical environment optimized to promote and accelerate protein folding.</text>
</comment>
<dbReference type="NCBIfam" id="NF009489">
    <property type="entry name" value="PRK12851.1"/>
    <property type="match status" value="1"/>
</dbReference>
<keyword evidence="5 10" id="KW-0067">ATP-binding</keyword>
<dbReference type="CDD" id="cd03344">
    <property type="entry name" value="GroEL"/>
    <property type="match status" value="1"/>
</dbReference>
<dbReference type="Gene3D" id="3.30.260.10">
    <property type="entry name" value="TCP-1-like chaperonin intermediate domain"/>
    <property type="match status" value="1"/>
</dbReference>
<dbReference type="InterPro" id="IPR027410">
    <property type="entry name" value="TCP-1-like_intermed_sf"/>
</dbReference>
<dbReference type="GO" id="GO:0140662">
    <property type="term" value="F:ATP-dependent protein folding chaperone"/>
    <property type="evidence" value="ECO:0007669"/>
    <property type="project" value="InterPro"/>
</dbReference>
<dbReference type="GO" id="GO:0016853">
    <property type="term" value="F:isomerase activity"/>
    <property type="evidence" value="ECO:0007669"/>
    <property type="project" value="UniProtKB-KW"/>
</dbReference>
<dbReference type="EMBL" id="GU174750">
    <property type="protein sequence ID" value="ACZ56329.1"/>
    <property type="molecule type" value="Genomic_DNA"/>
</dbReference>
<dbReference type="InterPro" id="IPR018370">
    <property type="entry name" value="Chaperonin_Cpn60_CS"/>
</dbReference>
<dbReference type="GO" id="GO:0042603">
    <property type="term" value="C:capsule"/>
    <property type="evidence" value="ECO:0007669"/>
    <property type="project" value="UniProtKB-SubCell"/>
</dbReference>
<dbReference type="GO" id="GO:0009408">
    <property type="term" value="P:response to heat"/>
    <property type="evidence" value="ECO:0007669"/>
    <property type="project" value="UniProtKB-ARBA"/>
</dbReference>
<dbReference type="SUPFAM" id="SSF48592">
    <property type="entry name" value="GroEL equatorial domain-like"/>
    <property type="match status" value="1"/>
</dbReference>
<dbReference type="GO" id="GO:0042026">
    <property type="term" value="P:protein refolding"/>
    <property type="evidence" value="ECO:0007669"/>
    <property type="project" value="UniProtKB-UniRule"/>
</dbReference>
<feature type="binding site" evidence="10">
    <location>
        <begin position="86"/>
        <end position="90"/>
    </location>
    <ligand>
        <name>ATP</name>
        <dbReference type="ChEBI" id="CHEBI:30616"/>
    </ligand>
</feature>
<evidence type="ECO:0000256" key="2">
    <source>
        <dbReference type="ARBA" id="ARBA00004241"/>
    </source>
</evidence>
<dbReference type="PANTHER" id="PTHR45633">
    <property type="entry name" value="60 KDA HEAT SHOCK PROTEIN, MITOCHONDRIAL"/>
    <property type="match status" value="1"/>
</dbReference>
<dbReference type="PROSITE" id="PS00296">
    <property type="entry name" value="CHAPERONINS_CPN60"/>
    <property type="match status" value="1"/>
</dbReference>
<keyword evidence="6 10" id="KW-0143">Chaperone</keyword>
<accession>D2K2C3</accession>
<comment type="similarity">
    <text evidence="3 10 11">Belongs to the chaperonin (HSP60) family.</text>
</comment>
<keyword evidence="4 10" id="KW-0547">Nucleotide-binding</keyword>
<dbReference type="GO" id="GO:0009986">
    <property type="term" value="C:cell surface"/>
    <property type="evidence" value="ECO:0007669"/>
    <property type="project" value="UniProtKB-SubCell"/>
</dbReference>
<evidence type="ECO:0000256" key="7">
    <source>
        <dbReference type="ARBA" id="ARBA00023235"/>
    </source>
</evidence>
<reference evidence="13" key="1">
    <citation type="journal article" date="2011" name="Environ. Microbiol. Rep.">
        <title>Untangling the multiple monooxygenases of Mycobacterium chubuense strain NBB4, a versatile hydrocarbon degrader.</title>
        <authorList>
            <person name="Coleman N.V."/>
            <person name="Yau S."/>
            <person name="Wilson N.L."/>
            <person name="Nolan L.M."/>
            <person name="Migocki M.D."/>
            <person name="Ly M.A."/>
            <person name="Crossett B."/>
            <person name="Holmes A.J."/>
        </authorList>
    </citation>
    <scope>NUCLEOTIDE SEQUENCE</scope>
    <source>
        <strain evidence="13">NBB4</strain>
    </source>
</reference>
<comment type="function">
    <text evidence="9">Plays an essential role in the productive folding of MimA and MimC, and thus in the formation of the active MimABCD complex.</text>
</comment>
<feature type="binding site" evidence="10">
    <location>
        <begin position="477"/>
        <end position="479"/>
    </location>
    <ligand>
        <name>ATP</name>
        <dbReference type="ChEBI" id="CHEBI:30616"/>
    </ligand>
</feature>
<dbReference type="FunFam" id="3.50.7.10:FF:000001">
    <property type="entry name" value="60 kDa chaperonin"/>
    <property type="match status" value="1"/>
</dbReference>
<dbReference type="SUPFAM" id="SSF54849">
    <property type="entry name" value="GroEL-intermediate domain like"/>
    <property type="match status" value="1"/>
</dbReference>
<evidence type="ECO:0000256" key="8">
    <source>
        <dbReference type="ARBA" id="ARBA00025702"/>
    </source>
</evidence>
<dbReference type="SMR" id="D2K2C3"/>
<feature type="binding site" evidence="10">
    <location>
        <position position="493"/>
    </location>
    <ligand>
        <name>ATP</name>
        <dbReference type="ChEBI" id="CHEBI:30616"/>
    </ligand>
</feature>
<feature type="binding site" evidence="10">
    <location>
        <position position="413"/>
    </location>
    <ligand>
        <name>ATP</name>
        <dbReference type="ChEBI" id="CHEBI:30616"/>
    </ligand>
</feature>
<proteinExistence type="inferred from homology"/>
<gene>
    <name evidence="10" type="primary">groEL</name>
    <name evidence="10" type="synonym">groL</name>
</gene>
<dbReference type="NCBIfam" id="NF000592">
    <property type="entry name" value="PRK00013.1"/>
    <property type="match status" value="1"/>
</dbReference>
<feature type="binding site" evidence="10">
    <location>
        <begin position="29"/>
        <end position="32"/>
    </location>
    <ligand>
        <name>ATP</name>
        <dbReference type="ChEBI" id="CHEBI:30616"/>
    </ligand>
</feature>
<comment type="subunit">
    <text evidence="10 12">Forms a cylinder of 14 subunits composed of two heptameric rings stacked back-to-back. Interacts with the co-chaperonin GroES.</text>
</comment>
<dbReference type="NCBIfam" id="NF009487">
    <property type="entry name" value="PRK12849.1"/>
    <property type="match status" value="1"/>
</dbReference>
<dbReference type="Pfam" id="PF00118">
    <property type="entry name" value="Cpn60_TCP1"/>
    <property type="match status" value="1"/>
</dbReference>
<dbReference type="InterPro" id="IPR027409">
    <property type="entry name" value="GroEL-like_apical_dom_sf"/>
</dbReference>
<evidence type="ECO:0000256" key="3">
    <source>
        <dbReference type="ARBA" id="ARBA00006607"/>
    </source>
</evidence>
<comment type="caution">
    <text evidence="10">Lacks conserved residue(s) required for the propagation of feature annotation.</text>
</comment>
<keyword evidence="10" id="KW-0963">Cytoplasm</keyword>
<protein>
    <recommendedName>
        <fullName evidence="10">Chaperonin GroEL</fullName>
        <ecNumber evidence="10">5.6.1.7</ecNumber>
    </recommendedName>
    <alternativeName>
        <fullName evidence="10">60 kDa chaperonin</fullName>
    </alternativeName>
    <alternativeName>
        <fullName evidence="10">Chaperonin-60</fullName>
        <shortName evidence="10">Cpn60</shortName>
    </alternativeName>
</protein>